<dbReference type="InterPro" id="IPR000524">
    <property type="entry name" value="Tscrpt_reg_HTH_GntR"/>
</dbReference>
<keyword evidence="3 10" id="KW-0032">Aminotransferase</keyword>
<dbReference type="InterPro" id="IPR015424">
    <property type="entry name" value="PyrdxlP-dep_Trfase"/>
</dbReference>
<evidence type="ECO:0000256" key="4">
    <source>
        <dbReference type="ARBA" id="ARBA00022679"/>
    </source>
</evidence>
<dbReference type="AlphaFoldDB" id="A0A3M8CTZ6"/>
<dbReference type="InterPro" id="IPR051446">
    <property type="entry name" value="HTH_trans_reg/aminotransferase"/>
</dbReference>
<dbReference type="SUPFAM" id="SSF53383">
    <property type="entry name" value="PLP-dependent transferases"/>
    <property type="match status" value="1"/>
</dbReference>
<dbReference type="PANTHER" id="PTHR46577:SF2">
    <property type="entry name" value="TRANSCRIPTIONAL REGULATORY PROTEIN"/>
    <property type="match status" value="1"/>
</dbReference>
<evidence type="ECO:0000256" key="7">
    <source>
        <dbReference type="ARBA" id="ARBA00023125"/>
    </source>
</evidence>
<dbReference type="PROSITE" id="PS50949">
    <property type="entry name" value="HTH_GNTR"/>
    <property type="match status" value="1"/>
</dbReference>
<comment type="caution">
    <text evidence="10">The sequence shown here is derived from an EMBL/GenBank/DDBJ whole genome shotgun (WGS) entry which is preliminary data.</text>
</comment>
<dbReference type="InterPro" id="IPR004839">
    <property type="entry name" value="Aminotransferase_I/II_large"/>
</dbReference>
<dbReference type="GO" id="GO:0008483">
    <property type="term" value="F:transaminase activity"/>
    <property type="evidence" value="ECO:0007669"/>
    <property type="project" value="UniProtKB-KW"/>
</dbReference>
<comment type="similarity">
    <text evidence="2">In the C-terminal section; belongs to the class-I pyridoxal-phosphate-dependent aminotransferase family.</text>
</comment>
<gene>
    <name evidence="10" type="ORF">EDM56_29595</name>
</gene>
<keyword evidence="8" id="KW-0804">Transcription</keyword>
<organism evidence="10 11">
    <name type="scientific">Brevibacillus fluminis</name>
    <dbReference type="NCBI Taxonomy" id="511487"/>
    <lineage>
        <taxon>Bacteria</taxon>
        <taxon>Bacillati</taxon>
        <taxon>Bacillota</taxon>
        <taxon>Bacilli</taxon>
        <taxon>Bacillales</taxon>
        <taxon>Paenibacillaceae</taxon>
        <taxon>Brevibacillus</taxon>
    </lineage>
</organism>
<dbReference type="SMART" id="SM00345">
    <property type="entry name" value="HTH_GNTR"/>
    <property type="match status" value="1"/>
</dbReference>
<dbReference type="CDD" id="cd00609">
    <property type="entry name" value="AAT_like"/>
    <property type="match status" value="1"/>
</dbReference>
<dbReference type="GO" id="GO:0030170">
    <property type="term" value="F:pyridoxal phosphate binding"/>
    <property type="evidence" value="ECO:0007669"/>
    <property type="project" value="InterPro"/>
</dbReference>
<evidence type="ECO:0000313" key="11">
    <source>
        <dbReference type="Proteomes" id="UP000271031"/>
    </source>
</evidence>
<feature type="domain" description="HTH gntR-type" evidence="9">
    <location>
        <begin position="14"/>
        <end position="82"/>
    </location>
</feature>
<dbReference type="GO" id="GO:0003700">
    <property type="term" value="F:DNA-binding transcription factor activity"/>
    <property type="evidence" value="ECO:0007669"/>
    <property type="project" value="InterPro"/>
</dbReference>
<dbReference type="Proteomes" id="UP000271031">
    <property type="component" value="Unassembled WGS sequence"/>
</dbReference>
<evidence type="ECO:0000256" key="1">
    <source>
        <dbReference type="ARBA" id="ARBA00001933"/>
    </source>
</evidence>
<dbReference type="RefSeq" id="WP_122921519.1">
    <property type="nucleotide sequence ID" value="NZ_RHHQ01000029.1"/>
</dbReference>
<dbReference type="InterPro" id="IPR015421">
    <property type="entry name" value="PyrdxlP-dep_Trfase_major"/>
</dbReference>
<keyword evidence="7" id="KW-0238">DNA-binding</keyword>
<dbReference type="Gene3D" id="3.40.640.10">
    <property type="entry name" value="Type I PLP-dependent aspartate aminotransferase-like (Major domain)"/>
    <property type="match status" value="1"/>
</dbReference>
<dbReference type="InterPro" id="IPR015422">
    <property type="entry name" value="PyrdxlP-dep_Trfase_small"/>
</dbReference>
<dbReference type="InterPro" id="IPR036390">
    <property type="entry name" value="WH_DNA-bd_sf"/>
</dbReference>
<proteinExistence type="inferred from homology"/>
<dbReference type="EMBL" id="RHHQ01000029">
    <property type="protein sequence ID" value="RNB79194.1"/>
    <property type="molecule type" value="Genomic_DNA"/>
</dbReference>
<keyword evidence="5" id="KW-0663">Pyridoxal phosphate</keyword>
<dbReference type="Pfam" id="PF00155">
    <property type="entry name" value="Aminotran_1_2"/>
    <property type="match status" value="1"/>
</dbReference>
<dbReference type="GO" id="GO:0003677">
    <property type="term" value="F:DNA binding"/>
    <property type="evidence" value="ECO:0007669"/>
    <property type="project" value="UniProtKB-KW"/>
</dbReference>
<dbReference type="SUPFAM" id="SSF46785">
    <property type="entry name" value="Winged helix' DNA-binding domain"/>
    <property type="match status" value="1"/>
</dbReference>
<comment type="cofactor">
    <cofactor evidence="1">
        <name>pyridoxal 5'-phosphate</name>
        <dbReference type="ChEBI" id="CHEBI:597326"/>
    </cofactor>
</comment>
<keyword evidence="4 10" id="KW-0808">Transferase</keyword>
<reference evidence="10 11" key="1">
    <citation type="submission" date="2018-10" db="EMBL/GenBank/DDBJ databases">
        <title>Phylogenomics of Brevibacillus.</title>
        <authorList>
            <person name="Dunlap C."/>
        </authorList>
    </citation>
    <scope>NUCLEOTIDE SEQUENCE [LARGE SCALE GENOMIC DNA]</scope>
    <source>
        <strain evidence="10 11">JCM 15716</strain>
    </source>
</reference>
<dbReference type="CDD" id="cd07377">
    <property type="entry name" value="WHTH_GntR"/>
    <property type="match status" value="1"/>
</dbReference>
<dbReference type="Gene3D" id="3.90.1150.10">
    <property type="entry name" value="Aspartate Aminotransferase, domain 1"/>
    <property type="match status" value="1"/>
</dbReference>
<dbReference type="Pfam" id="PF00392">
    <property type="entry name" value="GntR"/>
    <property type="match status" value="1"/>
</dbReference>
<dbReference type="PANTHER" id="PTHR46577">
    <property type="entry name" value="HTH-TYPE TRANSCRIPTIONAL REGULATORY PROTEIN GABR"/>
    <property type="match status" value="1"/>
</dbReference>
<evidence type="ECO:0000256" key="3">
    <source>
        <dbReference type="ARBA" id="ARBA00022576"/>
    </source>
</evidence>
<evidence type="ECO:0000256" key="2">
    <source>
        <dbReference type="ARBA" id="ARBA00005384"/>
    </source>
</evidence>
<dbReference type="Gene3D" id="1.10.10.10">
    <property type="entry name" value="Winged helix-like DNA-binding domain superfamily/Winged helix DNA-binding domain"/>
    <property type="match status" value="1"/>
</dbReference>
<evidence type="ECO:0000259" key="9">
    <source>
        <dbReference type="PROSITE" id="PS50949"/>
    </source>
</evidence>
<dbReference type="OrthoDB" id="9802601at2"/>
<evidence type="ECO:0000313" key="10">
    <source>
        <dbReference type="EMBL" id="RNB79194.1"/>
    </source>
</evidence>
<accession>A0A3M8CTZ6</accession>
<dbReference type="InterPro" id="IPR036388">
    <property type="entry name" value="WH-like_DNA-bd_sf"/>
</dbReference>
<dbReference type="FunFam" id="3.40.640.10:FF:000023">
    <property type="entry name" value="Transcriptional regulator, GntR family"/>
    <property type="match status" value="1"/>
</dbReference>
<evidence type="ECO:0000256" key="6">
    <source>
        <dbReference type="ARBA" id="ARBA00023015"/>
    </source>
</evidence>
<evidence type="ECO:0000256" key="5">
    <source>
        <dbReference type="ARBA" id="ARBA00022898"/>
    </source>
</evidence>
<keyword evidence="11" id="KW-1185">Reference proteome</keyword>
<protein>
    <submittedName>
        <fullName evidence="10">PLP-dependent aminotransferase family protein</fullName>
    </submittedName>
</protein>
<dbReference type="PRINTS" id="PR00035">
    <property type="entry name" value="HTHGNTR"/>
</dbReference>
<evidence type="ECO:0000256" key="8">
    <source>
        <dbReference type="ARBA" id="ARBA00023163"/>
    </source>
</evidence>
<keyword evidence="6" id="KW-0805">Transcription regulation</keyword>
<sequence length="488" mass="53778">MITVDWKPNRFSPVPIQKQIEQFIKEKIVNGEWTIGTKLPSQRALAQAFDVNRSTVVAALDELTAAGLLAGNTGGGTRVINTTWSLLASVSPTNWNANVELGIHPPNLPTIQEINHAEFRSGIIRLGTGELSPSLLPASEQMQQLFARQAARPIPLGYQEAKGDSFLREQIVQRLKKEGIATSPDSVLIVSGALQALQLIAIGLLKKGSTVLLENPSYLHSLHVFQSAGMKLQGVPMDPDGLQAELLPAYQKQFKGAILYSIPTFHNPTGNVMPAKRREELLRVCDEQSLPIIEDDVYRDLWLDERPPCPIKAGDKNGNVLYLGSMSKSVSPGLRIGWLVGPQPVIERLADIKMQIDYGASSLSQWAAGEWIASGAYDQRLAVIREQLRVRRACMLNALERNCRDLASWDYPTGGFYVWLRMHEAIPMKTLFDRALSAGILLNPGHLYDRQEFGALRLSYAYASLEELQQGIAALADIIRSLGATGRT</sequence>
<name>A0A3M8CTZ6_9BACL</name>